<name>A0A8H2K037_ACIRA</name>
<protein>
    <submittedName>
        <fullName evidence="2">Uncharacterized protein</fullName>
    </submittedName>
</protein>
<keyword evidence="1" id="KW-0472">Membrane</keyword>
<keyword evidence="1" id="KW-1133">Transmembrane helix</keyword>
<reference evidence="2 3" key="1">
    <citation type="submission" date="2019-06" db="EMBL/GenBank/DDBJ databases">
        <title>Genome of Acinetobacter radioresistens APH1, a phenol degrading strain.</title>
        <authorList>
            <person name="Liu Y."/>
        </authorList>
    </citation>
    <scope>NUCLEOTIDE SEQUENCE [LARGE SCALE GENOMIC DNA]</scope>
    <source>
        <strain evidence="2 3">APH1</strain>
    </source>
</reference>
<organism evidence="2 3">
    <name type="scientific">Acinetobacter radioresistens</name>
    <dbReference type="NCBI Taxonomy" id="40216"/>
    <lineage>
        <taxon>Bacteria</taxon>
        <taxon>Pseudomonadati</taxon>
        <taxon>Pseudomonadota</taxon>
        <taxon>Gammaproteobacteria</taxon>
        <taxon>Moraxellales</taxon>
        <taxon>Moraxellaceae</taxon>
        <taxon>Acinetobacter</taxon>
    </lineage>
</organism>
<evidence type="ECO:0000313" key="2">
    <source>
        <dbReference type="EMBL" id="TNX91205.1"/>
    </source>
</evidence>
<dbReference type="AlphaFoldDB" id="A0A8H2K037"/>
<proteinExistence type="predicted"/>
<dbReference type="Proteomes" id="UP000314285">
    <property type="component" value="Unassembled WGS sequence"/>
</dbReference>
<feature type="transmembrane region" description="Helical" evidence="1">
    <location>
        <begin position="21"/>
        <end position="41"/>
    </location>
</feature>
<evidence type="ECO:0000313" key="3">
    <source>
        <dbReference type="Proteomes" id="UP000314285"/>
    </source>
</evidence>
<gene>
    <name evidence="2" type="ORF">FHY67_10970</name>
</gene>
<feature type="transmembrane region" description="Helical" evidence="1">
    <location>
        <begin position="73"/>
        <end position="91"/>
    </location>
</feature>
<dbReference type="RefSeq" id="WP_034671220.1">
    <property type="nucleotide sequence ID" value="NZ_CP027365.1"/>
</dbReference>
<comment type="caution">
    <text evidence="2">The sequence shown here is derived from an EMBL/GenBank/DDBJ whole genome shotgun (WGS) entry which is preliminary data.</text>
</comment>
<dbReference type="EMBL" id="VFBM01000008">
    <property type="protein sequence ID" value="TNX91205.1"/>
    <property type="molecule type" value="Genomic_DNA"/>
</dbReference>
<evidence type="ECO:0000256" key="1">
    <source>
        <dbReference type="SAM" id="Phobius"/>
    </source>
</evidence>
<sequence>MKDKFIDWFHFHVEILERYKLPYFVWGIGLIAMLIAQHFYFKAINGIYNFQLFGNFPFRQTIETHIYFVKHGMWLIPMVALVFFIVLGVQIHQRNIQRVYRY</sequence>
<accession>A0A8H2K037</accession>
<keyword evidence="1" id="KW-0812">Transmembrane</keyword>